<evidence type="ECO:0000313" key="2">
    <source>
        <dbReference type="Proteomes" id="UP000499080"/>
    </source>
</evidence>
<name>A0A4Y2IU79_ARAVE</name>
<dbReference type="EMBL" id="BGPR01002930">
    <property type="protein sequence ID" value="GBM81195.1"/>
    <property type="molecule type" value="Genomic_DNA"/>
</dbReference>
<dbReference type="AlphaFoldDB" id="A0A4Y2IU79"/>
<proteinExistence type="predicted"/>
<comment type="caution">
    <text evidence="1">The sequence shown here is derived from an EMBL/GenBank/DDBJ whole genome shotgun (WGS) entry which is preliminary data.</text>
</comment>
<reference evidence="1 2" key="1">
    <citation type="journal article" date="2019" name="Sci. Rep.">
        <title>Orb-weaving spider Araneus ventricosus genome elucidates the spidroin gene catalogue.</title>
        <authorList>
            <person name="Kono N."/>
            <person name="Nakamura H."/>
            <person name="Ohtoshi R."/>
            <person name="Moran D.A.P."/>
            <person name="Shinohara A."/>
            <person name="Yoshida Y."/>
            <person name="Fujiwara M."/>
            <person name="Mori M."/>
            <person name="Tomita M."/>
            <person name="Arakawa K."/>
        </authorList>
    </citation>
    <scope>NUCLEOTIDE SEQUENCE [LARGE SCALE GENOMIC DNA]</scope>
</reference>
<gene>
    <name evidence="1" type="ORF">AVEN_197336_1</name>
</gene>
<keyword evidence="2" id="KW-1185">Reference proteome</keyword>
<accession>A0A4Y2IU79</accession>
<dbReference type="Proteomes" id="UP000499080">
    <property type="component" value="Unassembled WGS sequence"/>
</dbReference>
<sequence length="95" mass="10226">MTGTTPEPADASSSFCTTPAEGRLAPYICSYVQQALVQAGFSVESSFEPETLWVEAEILPLGNHGLHENPRGLNKEGGKESWILVKISSSNFLTV</sequence>
<protein>
    <submittedName>
        <fullName evidence="1">Uncharacterized protein</fullName>
    </submittedName>
</protein>
<organism evidence="1 2">
    <name type="scientific">Araneus ventricosus</name>
    <name type="common">Orbweaver spider</name>
    <name type="synonym">Epeira ventricosa</name>
    <dbReference type="NCBI Taxonomy" id="182803"/>
    <lineage>
        <taxon>Eukaryota</taxon>
        <taxon>Metazoa</taxon>
        <taxon>Ecdysozoa</taxon>
        <taxon>Arthropoda</taxon>
        <taxon>Chelicerata</taxon>
        <taxon>Arachnida</taxon>
        <taxon>Araneae</taxon>
        <taxon>Araneomorphae</taxon>
        <taxon>Entelegynae</taxon>
        <taxon>Araneoidea</taxon>
        <taxon>Araneidae</taxon>
        <taxon>Araneus</taxon>
    </lineage>
</organism>
<evidence type="ECO:0000313" key="1">
    <source>
        <dbReference type="EMBL" id="GBM81195.1"/>
    </source>
</evidence>